<keyword evidence="1" id="KW-0812">Transmembrane</keyword>
<dbReference type="OrthoDB" id="244at2759"/>
<dbReference type="PANTHER" id="PTHR19271:SF16">
    <property type="entry name" value="CYTOCHROME B"/>
    <property type="match status" value="1"/>
</dbReference>
<reference evidence="4" key="1">
    <citation type="journal article" date="2012" name="Proc. Natl. Acad. Sci. U.S.A.">
        <title>Genome sequence of the button mushroom Agaricus bisporus reveals mechanisms governing adaptation to a humic-rich ecological niche.</title>
        <authorList>
            <person name="Morin E."/>
            <person name="Kohler A."/>
            <person name="Baker A.R."/>
            <person name="Foulongne-Oriol M."/>
            <person name="Lombard V."/>
            <person name="Nagy L.G."/>
            <person name="Ohm R.A."/>
            <person name="Patyshakuliyeva A."/>
            <person name="Brun A."/>
            <person name="Aerts A.L."/>
            <person name="Bailey A.M."/>
            <person name="Billette C."/>
            <person name="Coutinho P.M."/>
            <person name="Deakin G."/>
            <person name="Doddapaneni H."/>
            <person name="Floudas D."/>
            <person name="Grimwood J."/>
            <person name="Hilden K."/>
            <person name="Kuees U."/>
            <person name="LaButti K.M."/>
            <person name="Lapidus A."/>
            <person name="Lindquist E.A."/>
            <person name="Lucas S.M."/>
            <person name="Murat C."/>
            <person name="Riley R.W."/>
            <person name="Salamov A.A."/>
            <person name="Schmutz J."/>
            <person name="Subramanian V."/>
            <person name="Woesten H.A.B."/>
            <person name="Xu J."/>
            <person name="Eastwood D.C."/>
            <person name="Foster G.D."/>
            <person name="Sonnenberg A.S."/>
            <person name="Cullen D."/>
            <person name="de Vries R.P."/>
            <person name="Lundell T."/>
            <person name="Hibbett D.S."/>
            <person name="Henrissat B."/>
            <person name="Burton K.S."/>
            <person name="Kerrigan R.W."/>
            <person name="Challen M.P."/>
            <person name="Grigoriev I.V."/>
            <person name="Martin F."/>
        </authorList>
    </citation>
    <scope>NUCLEOTIDE SEQUENCE [LARGE SCALE GENOMIC DNA]</scope>
    <source>
        <strain evidence="4">JB137-S8 / ATCC MYA-4627 / FGSC 10392</strain>
    </source>
</reference>
<feature type="transmembrane region" description="Helical" evidence="1">
    <location>
        <begin position="28"/>
        <end position="51"/>
    </location>
</feature>
<proteinExistence type="predicted"/>
<dbReference type="GO" id="GO:0006122">
    <property type="term" value="P:mitochondrial electron transport, ubiquinol to cytochrome c"/>
    <property type="evidence" value="ECO:0007669"/>
    <property type="project" value="TreeGrafter"/>
</dbReference>
<evidence type="ECO:0000313" key="4">
    <source>
        <dbReference type="Proteomes" id="UP000008493"/>
    </source>
</evidence>
<dbReference type="GeneID" id="18829859"/>
<keyword evidence="4" id="KW-1185">Reference proteome</keyword>
<name>K5WTD1_AGABU</name>
<dbReference type="STRING" id="597362.K5WTD1"/>
<evidence type="ECO:0000259" key="2">
    <source>
        <dbReference type="Pfam" id="PF00033"/>
    </source>
</evidence>
<feature type="domain" description="Cytochrome b/b6 N-terminal region profile" evidence="2">
    <location>
        <begin position="18"/>
        <end position="60"/>
    </location>
</feature>
<dbReference type="RefSeq" id="XP_007335539.1">
    <property type="nucleotide sequence ID" value="XM_007335477.1"/>
</dbReference>
<dbReference type="SUPFAM" id="SSF81342">
    <property type="entry name" value="Transmembrane di-heme cytochromes"/>
    <property type="match status" value="1"/>
</dbReference>
<gene>
    <name evidence="3" type="ORF">AGABI1DRAFT_49128</name>
</gene>
<evidence type="ECO:0000256" key="1">
    <source>
        <dbReference type="SAM" id="Phobius"/>
    </source>
</evidence>
<dbReference type="Proteomes" id="UP000008493">
    <property type="component" value="Unassembled WGS sequence"/>
</dbReference>
<dbReference type="PANTHER" id="PTHR19271">
    <property type="entry name" value="CYTOCHROME B"/>
    <property type="match status" value="1"/>
</dbReference>
<keyword evidence="1" id="KW-1133">Transmembrane helix</keyword>
<dbReference type="AlphaFoldDB" id="K5WTD1"/>
<evidence type="ECO:0000313" key="3">
    <source>
        <dbReference type="EMBL" id="EKM73822.1"/>
    </source>
</evidence>
<dbReference type="HOGENOM" id="CLU_2305197_0_0_1"/>
<dbReference type="InParanoid" id="K5WTD1"/>
<dbReference type="GO" id="GO:0016491">
    <property type="term" value="F:oxidoreductase activity"/>
    <property type="evidence" value="ECO:0007669"/>
    <property type="project" value="InterPro"/>
</dbReference>
<dbReference type="eggNOG" id="KOG4663">
    <property type="taxonomic scope" value="Eukaryota"/>
</dbReference>
<dbReference type="GO" id="GO:0005739">
    <property type="term" value="C:mitochondrion"/>
    <property type="evidence" value="ECO:0007669"/>
    <property type="project" value="GOC"/>
</dbReference>
<dbReference type="InterPro" id="IPR005797">
    <property type="entry name" value="Cyt_b/b6_N"/>
</dbReference>
<dbReference type="InterPro" id="IPR016174">
    <property type="entry name" value="Di-haem_cyt_TM"/>
</dbReference>
<dbReference type="GO" id="GO:0016020">
    <property type="term" value="C:membrane"/>
    <property type="evidence" value="ECO:0007669"/>
    <property type="project" value="InterPro"/>
</dbReference>
<sequence length="100" mass="11635">MRILKTHVLLRFVNSYIVDSPQPANITYLWNFGSLLATCLVIQILTGAFLAMKKCVAIKFHYMLETPKDLYTTVINNKHSKNYTYETMDNQQETFGQIRL</sequence>
<dbReference type="Gene3D" id="1.20.810.10">
    <property type="entry name" value="Cytochrome Bc1 Complex, Chain C"/>
    <property type="match status" value="1"/>
</dbReference>
<dbReference type="InterPro" id="IPR027387">
    <property type="entry name" value="Cytb/b6-like_sf"/>
</dbReference>
<dbReference type="KEGG" id="abp:AGABI1DRAFT49128"/>
<protein>
    <recommendedName>
        <fullName evidence="2">Cytochrome b/b6 N-terminal region profile domain-containing protein</fullName>
    </recommendedName>
</protein>
<accession>K5WTD1</accession>
<dbReference type="GO" id="GO:0008121">
    <property type="term" value="F:quinol-cytochrome-c reductase activity"/>
    <property type="evidence" value="ECO:0007669"/>
    <property type="project" value="TreeGrafter"/>
</dbReference>
<dbReference type="Pfam" id="PF00033">
    <property type="entry name" value="Cytochrome_B"/>
    <property type="match status" value="1"/>
</dbReference>
<dbReference type="EMBL" id="JH971989">
    <property type="protein sequence ID" value="EKM73822.1"/>
    <property type="molecule type" value="Genomic_DNA"/>
</dbReference>
<organism evidence="3 4">
    <name type="scientific">Agaricus bisporus var. burnettii (strain JB137-S8 / ATCC MYA-4627 / FGSC 10392)</name>
    <name type="common">White button mushroom</name>
    <dbReference type="NCBI Taxonomy" id="597362"/>
    <lineage>
        <taxon>Eukaryota</taxon>
        <taxon>Fungi</taxon>
        <taxon>Dikarya</taxon>
        <taxon>Basidiomycota</taxon>
        <taxon>Agaricomycotina</taxon>
        <taxon>Agaricomycetes</taxon>
        <taxon>Agaricomycetidae</taxon>
        <taxon>Agaricales</taxon>
        <taxon>Agaricineae</taxon>
        <taxon>Agaricaceae</taxon>
        <taxon>Agaricus</taxon>
    </lineage>
</organism>
<keyword evidence="1" id="KW-0472">Membrane</keyword>